<dbReference type="EMBL" id="BROH01000015">
    <property type="protein sequence ID" value="GKY89818.1"/>
    <property type="molecule type" value="Genomic_DNA"/>
</dbReference>
<gene>
    <name evidence="4" type="ORF">STA1M1_36870</name>
</gene>
<evidence type="ECO:0000259" key="3">
    <source>
        <dbReference type="PROSITE" id="PS01031"/>
    </source>
</evidence>
<dbReference type="Proteomes" id="UP001144205">
    <property type="component" value="Unassembled WGS sequence"/>
</dbReference>
<name>A0ABQ5LYE2_9RHOB</name>
<sequence length="161" mass="18486">MTNKRDWLPTMWSDWGEDEKSPFYALRRQIDSLIEDFDRGELMKGEFRMRTNVSETETGIRITADLPGIDRDDLDIEISGDTITIRGDKVAEEETTDDDEGREYHRLERRTGSFRRTTRLPFEIDPDTVQADMKNGVLTVTIPKPAGAKRPAHKVEIKTAA</sequence>
<comment type="similarity">
    <text evidence="1 2">Belongs to the small heat shock protein (HSP20) family.</text>
</comment>
<dbReference type="Pfam" id="PF00011">
    <property type="entry name" value="HSP20"/>
    <property type="match status" value="1"/>
</dbReference>
<evidence type="ECO:0000256" key="2">
    <source>
        <dbReference type="RuleBase" id="RU003616"/>
    </source>
</evidence>
<dbReference type="InterPro" id="IPR031107">
    <property type="entry name" value="Small_HSP"/>
</dbReference>
<evidence type="ECO:0000313" key="5">
    <source>
        <dbReference type="Proteomes" id="UP001144205"/>
    </source>
</evidence>
<feature type="domain" description="SHSP" evidence="3">
    <location>
        <begin position="42"/>
        <end position="160"/>
    </location>
</feature>
<accession>A0ABQ5LYE2</accession>
<dbReference type="CDD" id="cd06464">
    <property type="entry name" value="ACD_sHsps-like"/>
    <property type="match status" value="1"/>
</dbReference>
<dbReference type="PROSITE" id="PS01031">
    <property type="entry name" value="SHSP"/>
    <property type="match status" value="1"/>
</dbReference>
<keyword evidence="5" id="KW-1185">Reference proteome</keyword>
<dbReference type="SUPFAM" id="SSF49764">
    <property type="entry name" value="HSP20-like chaperones"/>
    <property type="match status" value="1"/>
</dbReference>
<dbReference type="PANTHER" id="PTHR11527">
    <property type="entry name" value="HEAT-SHOCK PROTEIN 20 FAMILY MEMBER"/>
    <property type="match status" value="1"/>
</dbReference>
<comment type="caution">
    <text evidence="4">The sequence shown here is derived from an EMBL/GenBank/DDBJ whole genome shotgun (WGS) entry which is preliminary data.</text>
</comment>
<evidence type="ECO:0000313" key="4">
    <source>
        <dbReference type="EMBL" id="GKY89818.1"/>
    </source>
</evidence>
<proteinExistence type="inferred from homology"/>
<dbReference type="RefSeq" id="WP_281843746.1">
    <property type="nucleotide sequence ID" value="NZ_BROH01000015.1"/>
</dbReference>
<protein>
    <recommendedName>
        <fullName evidence="3">SHSP domain-containing protein</fullName>
    </recommendedName>
</protein>
<organism evidence="4 5">
    <name type="scientific">Sinisalibacter aestuarii</name>
    <dbReference type="NCBI Taxonomy" id="2949426"/>
    <lineage>
        <taxon>Bacteria</taxon>
        <taxon>Pseudomonadati</taxon>
        <taxon>Pseudomonadota</taxon>
        <taxon>Alphaproteobacteria</taxon>
        <taxon>Rhodobacterales</taxon>
        <taxon>Roseobacteraceae</taxon>
        <taxon>Sinisalibacter</taxon>
    </lineage>
</organism>
<dbReference type="InterPro" id="IPR002068">
    <property type="entry name" value="A-crystallin/Hsp20_dom"/>
</dbReference>
<reference evidence="4" key="1">
    <citation type="journal article" date="2023" name="Int. J. Syst. Evol. Microbiol.">
        <title>Sinisalibacter aestuarii sp. nov., isolated from estuarine sediment of the Arakawa River.</title>
        <authorList>
            <person name="Arafat S.T."/>
            <person name="Hirano S."/>
            <person name="Sato A."/>
            <person name="Takeuchi K."/>
            <person name="Yasuda T."/>
            <person name="Terahara T."/>
            <person name="Hamada M."/>
            <person name="Kobayashi T."/>
        </authorList>
    </citation>
    <scope>NUCLEOTIDE SEQUENCE</scope>
    <source>
        <strain evidence="4">B-399</strain>
    </source>
</reference>
<dbReference type="Gene3D" id="2.60.40.790">
    <property type="match status" value="1"/>
</dbReference>
<dbReference type="InterPro" id="IPR008978">
    <property type="entry name" value="HSP20-like_chaperone"/>
</dbReference>
<evidence type="ECO:0000256" key="1">
    <source>
        <dbReference type="PROSITE-ProRule" id="PRU00285"/>
    </source>
</evidence>